<comment type="similarity">
    <text evidence="2">Belongs to the glycosyl hydrolase 3 family.</text>
</comment>
<dbReference type="SUPFAM" id="SSF51445">
    <property type="entry name" value="(Trans)glycosidases"/>
    <property type="match status" value="1"/>
</dbReference>
<dbReference type="OrthoDB" id="416222at2759"/>
<keyword evidence="5" id="KW-0326">Glycosidase</keyword>
<protein>
    <recommendedName>
        <fullName evidence="3">beta-N-acetylhexosaminidase</fullName>
        <ecNumber evidence="3">3.2.1.52</ecNumber>
    </recommendedName>
</protein>
<dbReference type="Pfam" id="PF00933">
    <property type="entry name" value="Glyco_hydro_3"/>
    <property type="match status" value="1"/>
</dbReference>
<name>A0A1R1YLA5_9FUNG</name>
<feature type="domain" description="Glycoside hydrolase family 3 N-terminal" evidence="7">
    <location>
        <begin position="46"/>
        <end position="403"/>
    </location>
</feature>
<dbReference type="PANTHER" id="PTHR30480:SF13">
    <property type="entry name" value="BETA-HEXOSAMINIDASE"/>
    <property type="match status" value="1"/>
</dbReference>
<dbReference type="EMBL" id="LSSM01000878">
    <property type="protein sequence ID" value="OMJ27691.1"/>
    <property type="molecule type" value="Genomic_DNA"/>
</dbReference>
<evidence type="ECO:0000256" key="1">
    <source>
        <dbReference type="ARBA" id="ARBA00001231"/>
    </source>
</evidence>
<dbReference type="InterPro" id="IPR017853">
    <property type="entry name" value="GH"/>
</dbReference>
<dbReference type="GO" id="GO:0004563">
    <property type="term" value="F:beta-N-acetylhexosaminidase activity"/>
    <property type="evidence" value="ECO:0007669"/>
    <property type="project" value="UniProtKB-EC"/>
</dbReference>
<keyword evidence="6" id="KW-0732">Signal</keyword>
<dbReference type="InterPro" id="IPR050226">
    <property type="entry name" value="NagZ_Beta-hexosaminidase"/>
</dbReference>
<dbReference type="PANTHER" id="PTHR30480">
    <property type="entry name" value="BETA-HEXOSAMINIDASE-RELATED"/>
    <property type="match status" value="1"/>
</dbReference>
<evidence type="ECO:0000313" key="8">
    <source>
        <dbReference type="EMBL" id="OMJ27691.1"/>
    </source>
</evidence>
<evidence type="ECO:0000256" key="2">
    <source>
        <dbReference type="ARBA" id="ARBA00005336"/>
    </source>
</evidence>
<dbReference type="EC" id="3.2.1.52" evidence="3"/>
<feature type="chain" id="PRO_5012977871" description="beta-N-acetylhexosaminidase" evidence="6">
    <location>
        <begin position="20"/>
        <end position="648"/>
    </location>
</feature>
<proteinExistence type="inferred from homology"/>
<feature type="signal peptide" evidence="6">
    <location>
        <begin position="1"/>
        <end position="19"/>
    </location>
</feature>
<dbReference type="Gene3D" id="3.20.20.300">
    <property type="entry name" value="Glycoside hydrolase, family 3, N-terminal domain"/>
    <property type="match status" value="1"/>
</dbReference>
<accession>A0A1R1YLA5</accession>
<evidence type="ECO:0000256" key="3">
    <source>
        <dbReference type="ARBA" id="ARBA00012663"/>
    </source>
</evidence>
<comment type="catalytic activity">
    <reaction evidence="1">
        <text>Hydrolysis of terminal non-reducing N-acetyl-D-hexosamine residues in N-acetyl-beta-D-hexosaminides.</text>
        <dbReference type="EC" id="3.2.1.52"/>
    </reaction>
</comment>
<dbReference type="Gene3D" id="3.40.50.1700">
    <property type="entry name" value="Glycoside hydrolase family 3 C-terminal domain"/>
    <property type="match status" value="1"/>
</dbReference>
<sequence length="648" mass="70234">MKLFATISLTLGLLSISCALPSMDSAIIDECVKCGSVNCLVSRMSLDDKIAQKMMPDIQLWQQGVAVGSNCPRFSTEITEINPEIEDFIKKYKFGGIILFAKMLGTTEQGMRFVEALQQANAVNNKLPLMISTDQEGGLVTRLGEGTVFPGNMAMAATGNIDYISQAAGIMAKELKAAGIQMQFGPDADVNVNPANPVIGARSFGDDADQVATNVVAYVKAVQEQGTISCAKHFPGHGDTASDSHTSLPLVDKTRAQWEQEDLPPFKSAIAAGIDMIMTAHIQYPNLDSNQIVSPRTGETIYYPATLSRTIQNDILRGELGFKGVTITDAMNMAGIIQQFQPVDAVGRVFMAGVDIVLMPIPVNCTQGYLNIQASIDHIKDLVNDGTIKIKDIDDSVKRILKLKMKYGLLKLDNTPLNQKIANAKSSIYSDASKAIEKQISDDAITLLKNDENTGIPFKTTSDSNLLIYSPVGTYVPYYTTELNRFNVDFKSTVVNYQGITYNSTTKAQVDATIKSQIEAATHIIIASELGANTPAINGNGDITQGSQSNAYLYNFPRAALTEAMAQNKPLVFLSQRVPYDVGYYPDVPTAMCMYGVKRIDYGIYGMPNLRSAISAILGITKPKGKLPVQILDTTGEILFERGSGISL</sequence>
<comment type="caution">
    <text evidence="8">The sequence shown here is derived from an EMBL/GenBank/DDBJ whole genome shotgun (WGS) entry which is preliminary data.</text>
</comment>
<dbReference type="AlphaFoldDB" id="A0A1R1YLA5"/>
<evidence type="ECO:0000256" key="5">
    <source>
        <dbReference type="ARBA" id="ARBA00023295"/>
    </source>
</evidence>
<evidence type="ECO:0000313" key="9">
    <source>
        <dbReference type="Proteomes" id="UP000187429"/>
    </source>
</evidence>
<evidence type="ECO:0000256" key="4">
    <source>
        <dbReference type="ARBA" id="ARBA00022801"/>
    </source>
</evidence>
<dbReference type="GO" id="GO:0009254">
    <property type="term" value="P:peptidoglycan turnover"/>
    <property type="evidence" value="ECO:0007669"/>
    <property type="project" value="TreeGrafter"/>
</dbReference>
<dbReference type="Proteomes" id="UP000187429">
    <property type="component" value="Unassembled WGS sequence"/>
</dbReference>
<dbReference type="PROSITE" id="PS00775">
    <property type="entry name" value="GLYCOSYL_HYDROL_F3"/>
    <property type="match status" value="1"/>
</dbReference>
<dbReference type="PRINTS" id="PR00133">
    <property type="entry name" value="GLHYDRLASE3"/>
</dbReference>
<keyword evidence="9" id="KW-1185">Reference proteome</keyword>
<evidence type="ECO:0000256" key="6">
    <source>
        <dbReference type="SAM" id="SignalP"/>
    </source>
</evidence>
<dbReference type="InterPro" id="IPR036962">
    <property type="entry name" value="Glyco_hydro_3_N_sf"/>
</dbReference>
<dbReference type="InterPro" id="IPR019800">
    <property type="entry name" value="Glyco_hydro_3_AS"/>
</dbReference>
<keyword evidence="4" id="KW-0378">Hydrolase</keyword>
<dbReference type="InterPro" id="IPR036881">
    <property type="entry name" value="Glyco_hydro_3_C_sf"/>
</dbReference>
<evidence type="ECO:0000259" key="7">
    <source>
        <dbReference type="Pfam" id="PF00933"/>
    </source>
</evidence>
<gene>
    <name evidence="8" type="ORF">AYI69_g2866</name>
</gene>
<organism evidence="8 9">
    <name type="scientific">Smittium culicis</name>
    <dbReference type="NCBI Taxonomy" id="133412"/>
    <lineage>
        <taxon>Eukaryota</taxon>
        <taxon>Fungi</taxon>
        <taxon>Fungi incertae sedis</taxon>
        <taxon>Zoopagomycota</taxon>
        <taxon>Kickxellomycotina</taxon>
        <taxon>Harpellomycetes</taxon>
        <taxon>Harpellales</taxon>
        <taxon>Legeriomycetaceae</taxon>
        <taxon>Smittium</taxon>
    </lineage>
</organism>
<dbReference type="PROSITE" id="PS51257">
    <property type="entry name" value="PROKAR_LIPOPROTEIN"/>
    <property type="match status" value="1"/>
</dbReference>
<reference evidence="9" key="1">
    <citation type="submission" date="2017-01" db="EMBL/GenBank/DDBJ databases">
        <authorList>
            <person name="Wang Y."/>
            <person name="White M."/>
            <person name="Kvist S."/>
            <person name="Moncalvo J.-M."/>
        </authorList>
    </citation>
    <scope>NUCLEOTIDE SEQUENCE [LARGE SCALE GENOMIC DNA]</scope>
    <source>
        <strain evidence="9">ID-206-W2</strain>
    </source>
</reference>
<dbReference type="InterPro" id="IPR001764">
    <property type="entry name" value="Glyco_hydro_3_N"/>
</dbReference>
<dbReference type="GO" id="GO:0005975">
    <property type="term" value="P:carbohydrate metabolic process"/>
    <property type="evidence" value="ECO:0007669"/>
    <property type="project" value="InterPro"/>
</dbReference>